<dbReference type="EMBL" id="JAKOOW010000014">
    <property type="protein sequence ID" value="MCG6503584.1"/>
    <property type="molecule type" value="Genomic_DNA"/>
</dbReference>
<dbReference type="Pfam" id="PF07254">
    <property type="entry name" value="Cpta_toxin"/>
    <property type="match status" value="1"/>
</dbReference>
<sequence length="145" mass="16170">MDAFQAAFVPSKLRRGLSLLLHLAAAACALAYFGGLLRVALLIWLAAAAYWSWRESPRRVRTLTVDPQGRAAIDTGAGSQNARLLGGSLISRHACFLHWDCGNRRFWQCVLPDSTDADSLRRLMVWARFGQPENDNPPPDRQLPR</sequence>
<organism evidence="2 3">
    <name type="scientific">Kingella pumchi</name>
    <dbReference type="NCBI Taxonomy" id="2779506"/>
    <lineage>
        <taxon>Bacteria</taxon>
        <taxon>Pseudomonadati</taxon>
        <taxon>Pseudomonadota</taxon>
        <taxon>Betaproteobacteria</taxon>
        <taxon>Neisseriales</taxon>
        <taxon>Neisseriaceae</taxon>
        <taxon>Kingella</taxon>
    </lineage>
</organism>
<keyword evidence="3" id="KW-1185">Reference proteome</keyword>
<evidence type="ECO:0000256" key="1">
    <source>
        <dbReference type="SAM" id="Phobius"/>
    </source>
</evidence>
<evidence type="ECO:0000313" key="3">
    <source>
        <dbReference type="Proteomes" id="UP001298424"/>
    </source>
</evidence>
<feature type="transmembrane region" description="Helical" evidence="1">
    <location>
        <begin position="20"/>
        <end position="51"/>
    </location>
</feature>
<accession>A0ABS9NL96</accession>
<keyword evidence="1" id="KW-0812">Transmembrane</keyword>
<comment type="caution">
    <text evidence="2">The sequence shown here is derived from an EMBL/GenBank/DDBJ whole genome shotgun (WGS) entry which is preliminary data.</text>
</comment>
<keyword evidence="1" id="KW-1133">Transmembrane helix</keyword>
<gene>
    <name evidence="2" type="ORF">MB824_03610</name>
</gene>
<evidence type="ECO:0008006" key="4">
    <source>
        <dbReference type="Google" id="ProtNLM"/>
    </source>
</evidence>
<name>A0ABS9NL96_9NEIS</name>
<proteinExistence type="predicted"/>
<dbReference type="InterPro" id="IPR009883">
    <property type="entry name" value="YgfX"/>
</dbReference>
<dbReference type="RefSeq" id="WP_238746050.1">
    <property type="nucleotide sequence ID" value="NZ_JAKOOW010000014.1"/>
</dbReference>
<protein>
    <recommendedName>
        <fullName evidence="4">Toxin CptA</fullName>
    </recommendedName>
</protein>
<dbReference type="Proteomes" id="UP001298424">
    <property type="component" value="Unassembled WGS sequence"/>
</dbReference>
<evidence type="ECO:0000313" key="2">
    <source>
        <dbReference type="EMBL" id="MCG6503584.1"/>
    </source>
</evidence>
<keyword evidence="1" id="KW-0472">Membrane</keyword>
<reference evidence="2 3" key="1">
    <citation type="submission" date="2022-02" db="EMBL/GenBank/DDBJ databases">
        <title>Genome sequence data of Kingella unionensis sp. nov. strain CICC 24913 (CCUG 75125).</title>
        <authorList>
            <person name="Xiao M."/>
        </authorList>
    </citation>
    <scope>NUCLEOTIDE SEQUENCE [LARGE SCALE GENOMIC DNA]</scope>
    <source>
        <strain evidence="2 3">CICC 24913</strain>
    </source>
</reference>